<dbReference type="RefSeq" id="WP_177226405.1">
    <property type="nucleotide sequence ID" value="NZ_FNOK01000008.1"/>
</dbReference>
<accession>A0A1H2ZVF1</accession>
<protein>
    <submittedName>
        <fullName evidence="1">Uncharacterized protein</fullName>
    </submittedName>
</protein>
<gene>
    <name evidence="1" type="ORF">SAMN05216215_1008214</name>
</gene>
<evidence type="ECO:0000313" key="2">
    <source>
        <dbReference type="Proteomes" id="UP000199529"/>
    </source>
</evidence>
<name>A0A1H2ZVF1_9PSEU</name>
<dbReference type="AlphaFoldDB" id="A0A1H2ZVF1"/>
<organism evidence="1 2">
    <name type="scientific">Saccharopolyspora shandongensis</name>
    <dbReference type="NCBI Taxonomy" id="418495"/>
    <lineage>
        <taxon>Bacteria</taxon>
        <taxon>Bacillati</taxon>
        <taxon>Actinomycetota</taxon>
        <taxon>Actinomycetes</taxon>
        <taxon>Pseudonocardiales</taxon>
        <taxon>Pseudonocardiaceae</taxon>
        <taxon>Saccharopolyspora</taxon>
    </lineage>
</organism>
<dbReference type="EMBL" id="FNOK01000008">
    <property type="protein sequence ID" value="SDX21570.1"/>
    <property type="molecule type" value="Genomic_DNA"/>
</dbReference>
<reference evidence="2" key="1">
    <citation type="submission" date="2016-10" db="EMBL/GenBank/DDBJ databases">
        <authorList>
            <person name="Varghese N."/>
            <person name="Submissions S."/>
        </authorList>
    </citation>
    <scope>NUCLEOTIDE SEQUENCE [LARGE SCALE GENOMIC DNA]</scope>
    <source>
        <strain evidence="2">CGMCC 4.3530</strain>
    </source>
</reference>
<proteinExistence type="predicted"/>
<keyword evidence="2" id="KW-1185">Reference proteome</keyword>
<dbReference type="STRING" id="418495.SAMN05216215_1008214"/>
<evidence type="ECO:0000313" key="1">
    <source>
        <dbReference type="EMBL" id="SDX21570.1"/>
    </source>
</evidence>
<dbReference type="Proteomes" id="UP000199529">
    <property type="component" value="Unassembled WGS sequence"/>
</dbReference>
<sequence length="52" mass="5936">MWISVAGAVAAAWVLAGLVVGAGRYRHRLARACRRVESRCGQWYELRSKNWF</sequence>